<dbReference type="RefSeq" id="WP_239251439.1">
    <property type="nucleotide sequence ID" value="NZ_CP047357.1"/>
</dbReference>
<dbReference type="Gene3D" id="3.40.50.1820">
    <property type="entry name" value="alpha/beta hydrolase"/>
    <property type="match status" value="1"/>
</dbReference>
<dbReference type="InterPro" id="IPR050261">
    <property type="entry name" value="FrsA_esterase"/>
</dbReference>
<sequence length="120" mass="13141">MAVRSRRRSRDGVDPDRIVLWGTSFGAGHVIRAASRDPRVAAVIAQCPFTDGLASMFTLPPATLAPPGPTLRHVRKASKAEVRMQPGGHFDIYVGNAFERNVSEQLDFHARHVPTAVNRT</sequence>
<evidence type="ECO:0000313" key="3">
    <source>
        <dbReference type="EMBL" id="MBP2332059.1"/>
    </source>
</evidence>
<organism evidence="3 4">
    <name type="scientific">Corynebacterium freneyi</name>
    <dbReference type="NCBI Taxonomy" id="134034"/>
    <lineage>
        <taxon>Bacteria</taxon>
        <taxon>Bacillati</taxon>
        <taxon>Actinomycetota</taxon>
        <taxon>Actinomycetes</taxon>
        <taxon>Mycobacteriales</taxon>
        <taxon>Corynebacteriaceae</taxon>
        <taxon>Corynebacterium</taxon>
    </lineage>
</organism>
<accession>A0ABS4U5Y3</accession>
<evidence type="ECO:0000256" key="2">
    <source>
        <dbReference type="ARBA" id="ARBA00022801"/>
    </source>
</evidence>
<dbReference type="PANTHER" id="PTHR22946:SF9">
    <property type="entry name" value="POLYKETIDE TRANSFERASE AF380"/>
    <property type="match status" value="1"/>
</dbReference>
<comment type="similarity">
    <text evidence="1">Belongs to the AB hydrolase superfamily.</text>
</comment>
<keyword evidence="4" id="KW-1185">Reference proteome</keyword>
<protein>
    <submittedName>
        <fullName evidence="3">Dienelactone hydrolase</fullName>
    </submittedName>
</protein>
<gene>
    <name evidence="3" type="ORF">JOF33_000758</name>
</gene>
<dbReference type="GO" id="GO:0016787">
    <property type="term" value="F:hydrolase activity"/>
    <property type="evidence" value="ECO:0007669"/>
    <property type="project" value="UniProtKB-KW"/>
</dbReference>
<dbReference type="PANTHER" id="PTHR22946">
    <property type="entry name" value="DIENELACTONE HYDROLASE DOMAIN-CONTAINING PROTEIN-RELATED"/>
    <property type="match status" value="1"/>
</dbReference>
<evidence type="ECO:0000256" key="1">
    <source>
        <dbReference type="ARBA" id="ARBA00008645"/>
    </source>
</evidence>
<dbReference type="InterPro" id="IPR029058">
    <property type="entry name" value="AB_hydrolase_fold"/>
</dbReference>
<name>A0ABS4U5Y3_9CORY</name>
<proteinExistence type="inferred from homology"/>
<dbReference type="Proteomes" id="UP001519305">
    <property type="component" value="Unassembled WGS sequence"/>
</dbReference>
<comment type="caution">
    <text evidence="3">The sequence shown here is derived from an EMBL/GenBank/DDBJ whole genome shotgun (WGS) entry which is preliminary data.</text>
</comment>
<dbReference type="SUPFAM" id="SSF53474">
    <property type="entry name" value="alpha/beta-Hydrolases"/>
    <property type="match status" value="1"/>
</dbReference>
<keyword evidence="2 3" id="KW-0378">Hydrolase</keyword>
<reference evidence="3 4" key="1">
    <citation type="submission" date="2021-03" db="EMBL/GenBank/DDBJ databases">
        <title>Sequencing the genomes of 1000 actinobacteria strains.</title>
        <authorList>
            <person name="Klenk H.-P."/>
        </authorList>
    </citation>
    <scope>NUCLEOTIDE SEQUENCE [LARGE SCALE GENOMIC DNA]</scope>
    <source>
        <strain evidence="3 4">DSM 44506</strain>
    </source>
</reference>
<dbReference type="EMBL" id="JAGINY010000001">
    <property type="protein sequence ID" value="MBP2332059.1"/>
    <property type="molecule type" value="Genomic_DNA"/>
</dbReference>
<evidence type="ECO:0000313" key="4">
    <source>
        <dbReference type="Proteomes" id="UP001519305"/>
    </source>
</evidence>